<evidence type="ECO:0000256" key="4">
    <source>
        <dbReference type="ARBA" id="ARBA00022741"/>
    </source>
</evidence>
<dbReference type="InterPro" id="IPR002305">
    <property type="entry name" value="aa-tRNA-synth_Ic"/>
</dbReference>
<keyword evidence="6 9" id="KW-0648">Protein biosynthesis</keyword>
<dbReference type="InterPro" id="IPR001412">
    <property type="entry name" value="aa-tRNA-synth_I_CS"/>
</dbReference>
<evidence type="ECO:0000313" key="11">
    <source>
        <dbReference type="Proteomes" id="UP001642483"/>
    </source>
</evidence>
<comment type="similarity">
    <text evidence="1 9">Belongs to the class-I aminoacyl-tRNA synthetase family.</text>
</comment>
<dbReference type="InterPro" id="IPR002306">
    <property type="entry name" value="Trp-tRNA-ligase"/>
</dbReference>
<keyword evidence="5 9" id="KW-0067">ATP-binding</keyword>
<evidence type="ECO:0000256" key="5">
    <source>
        <dbReference type="ARBA" id="ARBA00022840"/>
    </source>
</evidence>
<evidence type="ECO:0000256" key="6">
    <source>
        <dbReference type="ARBA" id="ARBA00022917"/>
    </source>
</evidence>
<evidence type="ECO:0000256" key="7">
    <source>
        <dbReference type="ARBA" id="ARBA00023146"/>
    </source>
</evidence>
<dbReference type="PROSITE" id="PS00178">
    <property type="entry name" value="AA_TRNA_LIGASE_I"/>
    <property type="match status" value="1"/>
</dbReference>
<dbReference type="SUPFAM" id="SSF52374">
    <property type="entry name" value="Nucleotidylyl transferase"/>
    <property type="match status" value="1"/>
</dbReference>
<keyword evidence="7 9" id="KW-0030">Aminoacyl-tRNA synthetase</keyword>
<dbReference type="PRINTS" id="PR01039">
    <property type="entry name" value="TRNASYNTHTRP"/>
</dbReference>
<keyword evidence="4 9" id="KW-0547">Nucleotide-binding</keyword>
<dbReference type="EMBL" id="CAWYQH010000001">
    <property type="protein sequence ID" value="CAK8671913.1"/>
    <property type="molecule type" value="Genomic_DNA"/>
</dbReference>
<evidence type="ECO:0000256" key="1">
    <source>
        <dbReference type="ARBA" id="ARBA00005594"/>
    </source>
</evidence>
<dbReference type="CDD" id="cd00806">
    <property type="entry name" value="TrpRS_core"/>
    <property type="match status" value="1"/>
</dbReference>
<name>A0ABP0F1U8_CLALP</name>
<sequence length="371" mass="42095">MQLKRLGIMQRLLRKVPVYLKCLNKNKQKIGVRFISSSIPEDRVIFSGIQPTGVPHIGNYLGAIKYWVSLQQEPGKIFYSIVDLHSITIPRERDSLHCHILDMTACLLACGIDPEHSVLFQQSDIPEHTLLSWAIGCVVPVNRLKILPQWQERMKQSKDGGHIGTFTYPVLQSADILLYKATHIPVGEDQLIHINLTNELAQVMNRRLLKPFFPRVHSISTSTSTRIRNLRDPSVKMSKSAYSEQTRIELTDSDDHIWRKIRRSVTDCTSEIAYDPENRPGVSNLIEIHCGFSNLTPDEVCADAKGLDTGQYKRVVADAVITVLAPLRQRFHRLRNDEGHLRSVLKNGADRAREVAVANWECVRRLLGLCA</sequence>
<dbReference type="Gene3D" id="3.40.50.620">
    <property type="entry name" value="HUPs"/>
    <property type="match status" value="1"/>
</dbReference>
<dbReference type="EC" id="6.1.1.2" evidence="2"/>
<gene>
    <name evidence="10" type="ORF">CVLEPA_LOCUS942</name>
</gene>
<dbReference type="InterPro" id="IPR050203">
    <property type="entry name" value="Trp-tRNA_synthetase"/>
</dbReference>
<dbReference type="PANTHER" id="PTHR43766">
    <property type="entry name" value="TRYPTOPHAN--TRNA LIGASE, MITOCHONDRIAL"/>
    <property type="match status" value="1"/>
</dbReference>
<protein>
    <recommendedName>
        <fullName evidence="2">tryptophan--tRNA ligase</fullName>
        <ecNumber evidence="2">6.1.1.2</ecNumber>
    </recommendedName>
    <alternativeName>
        <fullName evidence="8">Tryptophanyl-tRNA synthetase</fullName>
    </alternativeName>
</protein>
<dbReference type="PANTHER" id="PTHR43766:SF1">
    <property type="entry name" value="TRYPTOPHAN--TRNA LIGASE, MITOCHONDRIAL"/>
    <property type="match status" value="1"/>
</dbReference>
<evidence type="ECO:0000256" key="2">
    <source>
        <dbReference type="ARBA" id="ARBA00013161"/>
    </source>
</evidence>
<proteinExistence type="inferred from homology"/>
<dbReference type="Pfam" id="PF00579">
    <property type="entry name" value="tRNA-synt_1b"/>
    <property type="match status" value="1"/>
</dbReference>
<dbReference type="Proteomes" id="UP001642483">
    <property type="component" value="Unassembled WGS sequence"/>
</dbReference>
<evidence type="ECO:0000256" key="8">
    <source>
        <dbReference type="ARBA" id="ARBA00030268"/>
    </source>
</evidence>
<accession>A0ABP0F1U8</accession>
<evidence type="ECO:0000256" key="9">
    <source>
        <dbReference type="RuleBase" id="RU363036"/>
    </source>
</evidence>
<evidence type="ECO:0000256" key="3">
    <source>
        <dbReference type="ARBA" id="ARBA00022598"/>
    </source>
</evidence>
<dbReference type="InterPro" id="IPR014729">
    <property type="entry name" value="Rossmann-like_a/b/a_fold"/>
</dbReference>
<keyword evidence="11" id="KW-1185">Reference proteome</keyword>
<keyword evidence="3 9" id="KW-0436">Ligase</keyword>
<reference evidence="10 11" key="1">
    <citation type="submission" date="2024-02" db="EMBL/GenBank/DDBJ databases">
        <authorList>
            <person name="Daric V."/>
            <person name="Darras S."/>
        </authorList>
    </citation>
    <scope>NUCLEOTIDE SEQUENCE [LARGE SCALE GENOMIC DNA]</scope>
</reference>
<dbReference type="NCBIfam" id="TIGR00233">
    <property type="entry name" value="trpS"/>
    <property type="match status" value="1"/>
</dbReference>
<organism evidence="10 11">
    <name type="scientific">Clavelina lepadiformis</name>
    <name type="common">Light-bulb sea squirt</name>
    <name type="synonym">Ascidia lepadiformis</name>
    <dbReference type="NCBI Taxonomy" id="159417"/>
    <lineage>
        <taxon>Eukaryota</taxon>
        <taxon>Metazoa</taxon>
        <taxon>Chordata</taxon>
        <taxon>Tunicata</taxon>
        <taxon>Ascidiacea</taxon>
        <taxon>Aplousobranchia</taxon>
        <taxon>Clavelinidae</taxon>
        <taxon>Clavelina</taxon>
    </lineage>
</organism>
<dbReference type="Gene3D" id="1.10.240.10">
    <property type="entry name" value="Tyrosyl-Transfer RNA Synthetase"/>
    <property type="match status" value="1"/>
</dbReference>
<evidence type="ECO:0000313" key="10">
    <source>
        <dbReference type="EMBL" id="CAK8671913.1"/>
    </source>
</evidence>
<comment type="caution">
    <text evidence="10">The sequence shown here is derived from an EMBL/GenBank/DDBJ whole genome shotgun (WGS) entry which is preliminary data.</text>
</comment>